<dbReference type="InterPro" id="IPR045863">
    <property type="entry name" value="CorA_TM1_TM2"/>
</dbReference>
<comment type="subcellular location">
    <subcellularLocation>
        <location evidence="1">Membrane</location>
        <topology evidence="1">Multi-pass membrane protein</topology>
    </subcellularLocation>
</comment>
<dbReference type="SUPFAM" id="SSF143865">
    <property type="entry name" value="CorA soluble domain-like"/>
    <property type="match status" value="1"/>
</dbReference>
<dbReference type="GO" id="GO:0016020">
    <property type="term" value="C:membrane"/>
    <property type="evidence" value="ECO:0007669"/>
    <property type="project" value="UniProtKB-SubCell"/>
</dbReference>
<reference evidence="9" key="2">
    <citation type="submission" date="2009-11" db="EMBL/GenBank/DDBJ databases">
        <title>The Genome Sequence of Allomyces macrogynus strain ATCC 38327.</title>
        <authorList>
            <consortium name="The Broad Institute Genome Sequencing Platform"/>
            <person name="Russ C."/>
            <person name="Cuomo C."/>
            <person name="Shea T."/>
            <person name="Young S.K."/>
            <person name="Zeng Q."/>
            <person name="Koehrsen M."/>
            <person name="Haas B."/>
            <person name="Borodovsky M."/>
            <person name="Guigo R."/>
            <person name="Alvarado L."/>
            <person name="Berlin A."/>
            <person name="Borenstein D."/>
            <person name="Chen Z."/>
            <person name="Engels R."/>
            <person name="Freedman E."/>
            <person name="Gellesch M."/>
            <person name="Goldberg J."/>
            <person name="Griggs A."/>
            <person name="Gujja S."/>
            <person name="Heiman D."/>
            <person name="Hepburn T."/>
            <person name="Howarth C."/>
            <person name="Jen D."/>
            <person name="Larson L."/>
            <person name="Lewis B."/>
            <person name="Mehta T."/>
            <person name="Park D."/>
            <person name="Pearson M."/>
            <person name="Roberts A."/>
            <person name="Saif S."/>
            <person name="Shenoy N."/>
            <person name="Sisk P."/>
            <person name="Stolte C."/>
            <person name="Sykes S."/>
            <person name="Walk T."/>
            <person name="White J."/>
            <person name="Yandava C."/>
            <person name="Burger G."/>
            <person name="Gray M.W."/>
            <person name="Holland P.W.H."/>
            <person name="King N."/>
            <person name="Lang F.B.F."/>
            <person name="Roger A.J."/>
            <person name="Ruiz-Trillo I."/>
            <person name="Lander E."/>
            <person name="Nusbaum C."/>
        </authorList>
    </citation>
    <scope>NUCLEOTIDE SEQUENCE [LARGE SCALE GENOMIC DNA]</scope>
    <source>
        <strain evidence="9">ATCC 38327</strain>
    </source>
</reference>
<dbReference type="InterPro" id="IPR044089">
    <property type="entry name" value="Alr1-like"/>
</dbReference>
<dbReference type="STRING" id="578462.A0A0L0SP62"/>
<dbReference type="Pfam" id="PF01544">
    <property type="entry name" value="CorA"/>
    <property type="match status" value="2"/>
</dbReference>
<keyword evidence="5 7" id="KW-0472">Membrane</keyword>
<organism evidence="8 9">
    <name type="scientific">Allomyces macrogynus (strain ATCC 38327)</name>
    <name type="common">Allomyces javanicus var. macrogynus</name>
    <dbReference type="NCBI Taxonomy" id="578462"/>
    <lineage>
        <taxon>Eukaryota</taxon>
        <taxon>Fungi</taxon>
        <taxon>Fungi incertae sedis</taxon>
        <taxon>Blastocladiomycota</taxon>
        <taxon>Blastocladiomycetes</taxon>
        <taxon>Blastocladiales</taxon>
        <taxon>Blastocladiaceae</taxon>
        <taxon>Allomyces</taxon>
    </lineage>
</organism>
<accession>A0A0L0SP62</accession>
<comment type="similarity">
    <text evidence="2">Belongs to the CorA metal ion transporter (MIT) (TC 1.A.35) family.</text>
</comment>
<dbReference type="EMBL" id="GG745344">
    <property type="protein sequence ID" value="KNE64160.1"/>
    <property type="molecule type" value="Genomic_DNA"/>
</dbReference>
<feature type="compositionally biased region" description="Polar residues" evidence="6">
    <location>
        <begin position="276"/>
        <end position="289"/>
    </location>
</feature>
<dbReference type="SUPFAM" id="SSF144083">
    <property type="entry name" value="Magnesium transport protein CorA, transmembrane region"/>
    <property type="match status" value="1"/>
</dbReference>
<dbReference type="OMA" id="NMSADWI"/>
<dbReference type="eggNOG" id="ENOG502QPTQ">
    <property type="taxonomic scope" value="Eukaryota"/>
</dbReference>
<dbReference type="Gene3D" id="3.30.460.20">
    <property type="entry name" value="CorA soluble domain-like"/>
    <property type="match status" value="1"/>
</dbReference>
<sequence length="552" mass="58921">MIATNDAEAAPAAPRPRDRIDYALLAQYLAPASPDETETLAERLLGPGATEGAGAHGPGLWVGQLANKAAMLRQSYDPRTKFTYFSARTGLIQQSSLATLAPHLVSTLDAPSASLTEPFWLDVYAPTPGDMAILARTFAIHPLTVEDMTTDDTRDKCEAYENYLFLCVRTVAELDDVPLSPDKPGFAAMAAAAAADDGIRFHEAQYYMLLFGSCIVTVRYEPLDHAFRVILRLVTSSSLSAVAAAGPVVANAAAAPTSPTAAPPAAEVSLPRQSDDQLSPGTPATTDSESMLLMLPDPTKARAAAVAAADCHARPASPATQAAPGAGASVVADPRGLAPDWVAYALLDDIVDTVRPIIKALEVDVDGIDDLAQILPWDEQADLVNRMRRATKKVTQLIRLLHFKEEVVKSLMHRCRPLPPTPASSPPRQAFLHPATAVYLRDILDHLLTLHQSLTMAKETVTSAHASYHAQLSVAMANVANEANSLMKRVTTLGMMLAPLTVVAGAFGMNVHIPGQNSDTDDPHYVWFWGMLGIMAGGVLITGAIARRFGYL</sequence>
<dbReference type="PANTHER" id="PTHR21535:SF51">
    <property type="entry name" value="MANGANESE RESISTANCE PROTEIN MNR2"/>
    <property type="match status" value="1"/>
</dbReference>
<evidence type="ECO:0000256" key="7">
    <source>
        <dbReference type="SAM" id="Phobius"/>
    </source>
</evidence>
<evidence type="ECO:0000313" key="8">
    <source>
        <dbReference type="EMBL" id="KNE64160.1"/>
    </source>
</evidence>
<feature type="region of interest" description="Disordered" evidence="6">
    <location>
        <begin position="255"/>
        <end position="290"/>
    </location>
</feature>
<dbReference type="PANTHER" id="PTHR21535">
    <property type="entry name" value="MAGNESIUM AND COBALT TRANSPORT PROTEIN/MITOCHONDRIAL IMPORT INNER MEMBRANE TRANSLOCASE SUBUNIT TIM8"/>
    <property type="match status" value="1"/>
</dbReference>
<dbReference type="OrthoDB" id="29879at2759"/>
<dbReference type="VEuPathDB" id="FungiDB:AMAG_09204"/>
<evidence type="ECO:0000256" key="4">
    <source>
        <dbReference type="ARBA" id="ARBA00022989"/>
    </source>
</evidence>
<gene>
    <name evidence="8" type="ORF">AMAG_09204</name>
</gene>
<reference evidence="8 9" key="1">
    <citation type="submission" date="2009-11" db="EMBL/GenBank/DDBJ databases">
        <title>Annotation of Allomyces macrogynus ATCC 38327.</title>
        <authorList>
            <consortium name="The Broad Institute Genome Sequencing Platform"/>
            <person name="Russ C."/>
            <person name="Cuomo C."/>
            <person name="Burger G."/>
            <person name="Gray M.W."/>
            <person name="Holland P.W.H."/>
            <person name="King N."/>
            <person name="Lang F.B.F."/>
            <person name="Roger A.J."/>
            <person name="Ruiz-Trillo I."/>
            <person name="Young S.K."/>
            <person name="Zeng Q."/>
            <person name="Gargeya S."/>
            <person name="Fitzgerald M."/>
            <person name="Haas B."/>
            <person name="Abouelleil A."/>
            <person name="Alvarado L."/>
            <person name="Arachchi H.M."/>
            <person name="Berlin A."/>
            <person name="Chapman S.B."/>
            <person name="Gearin G."/>
            <person name="Goldberg J."/>
            <person name="Griggs A."/>
            <person name="Gujja S."/>
            <person name="Hansen M."/>
            <person name="Heiman D."/>
            <person name="Howarth C."/>
            <person name="Larimer J."/>
            <person name="Lui A."/>
            <person name="MacDonald P.J.P."/>
            <person name="McCowen C."/>
            <person name="Montmayeur A."/>
            <person name="Murphy C."/>
            <person name="Neiman D."/>
            <person name="Pearson M."/>
            <person name="Priest M."/>
            <person name="Roberts A."/>
            <person name="Saif S."/>
            <person name="Shea T."/>
            <person name="Sisk P."/>
            <person name="Stolte C."/>
            <person name="Sykes S."/>
            <person name="Wortman J."/>
            <person name="Nusbaum C."/>
            <person name="Birren B."/>
        </authorList>
    </citation>
    <scope>NUCLEOTIDE SEQUENCE [LARGE SCALE GENOMIC DNA]</scope>
    <source>
        <strain evidence="8 9">ATCC 38327</strain>
    </source>
</reference>
<evidence type="ECO:0000313" key="9">
    <source>
        <dbReference type="Proteomes" id="UP000054350"/>
    </source>
</evidence>
<dbReference type="Gene3D" id="1.20.58.340">
    <property type="entry name" value="Magnesium transport protein CorA, transmembrane region"/>
    <property type="match status" value="2"/>
</dbReference>
<name>A0A0L0SP62_ALLM3</name>
<dbReference type="GO" id="GO:0015095">
    <property type="term" value="F:magnesium ion transmembrane transporter activity"/>
    <property type="evidence" value="ECO:0007669"/>
    <property type="project" value="InterPro"/>
</dbReference>
<evidence type="ECO:0000256" key="6">
    <source>
        <dbReference type="SAM" id="MobiDB-lite"/>
    </source>
</evidence>
<dbReference type="Proteomes" id="UP000054350">
    <property type="component" value="Unassembled WGS sequence"/>
</dbReference>
<dbReference type="GO" id="GO:0010961">
    <property type="term" value="P:intracellular magnesium ion homeostasis"/>
    <property type="evidence" value="ECO:0007669"/>
    <property type="project" value="TreeGrafter"/>
</dbReference>
<keyword evidence="9" id="KW-1185">Reference proteome</keyword>
<protein>
    <submittedName>
        <fullName evidence="8">Uncharacterized protein</fullName>
    </submittedName>
</protein>
<dbReference type="CDD" id="cd12829">
    <property type="entry name" value="Alr1p-like"/>
    <property type="match status" value="1"/>
</dbReference>
<evidence type="ECO:0000256" key="5">
    <source>
        <dbReference type="ARBA" id="ARBA00023136"/>
    </source>
</evidence>
<dbReference type="InterPro" id="IPR002523">
    <property type="entry name" value="MgTranspt_CorA/ZnTranspt_ZntB"/>
</dbReference>
<feature type="transmembrane region" description="Helical" evidence="7">
    <location>
        <begin position="525"/>
        <end position="546"/>
    </location>
</feature>
<dbReference type="InterPro" id="IPR045861">
    <property type="entry name" value="CorA_cytoplasmic_dom"/>
</dbReference>
<keyword evidence="4 7" id="KW-1133">Transmembrane helix</keyword>
<evidence type="ECO:0000256" key="1">
    <source>
        <dbReference type="ARBA" id="ARBA00004141"/>
    </source>
</evidence>
<proteinExistence type="inferred from homology"/>
<feature type="transmembrane region" description="Helical" evidence="7">
    <location>
        <begin position="493"/>
        <end position="513"/>
    </location>
</feature>
<keyword evidence="3 7" id="KW-0812">Transmembrane</keyword>
<evidence type="ECO:0000256" key="2">
    <source>
        <dbReference type="ARBA" id="ARBA00009765"/>
    </source>
</evidence>
<evidence type="ECO:0000256" key="3">
    <source>
        <dbReference type="ARBA" id="ARBA00022692"/>
    </source>
</evidence>
<dbReference type="AlphaFoldDB" id="A0A0L0SP62"/>
<feature type="compositionally biased region" description="Low complexity" evidence="6">
    <location>
        <begin position="255"/>
        <end position="269"/>
    </location>
</feature>